<keyword evidence="1" id="KW-1133">Transmembrane helix</keyword>
<dbReference type="AlphaFoldDB" id="A0A8X6KLQ0"/>
<feature type="transmembrane region" description="Helical" evidence="1">
    <location>
        <begin position="41"/>
        <end position="63"/>
    </location>
</feature>
<evidence type="ECO:0000256" key="1">
    <source>
        <dbReference type="SAM" id="Phobius"/>
    </source>
</evidence>
<name>A0A8X6KLQ0_TRICU</name>
<organism evidence="2 3">
    <name type="scientific">Trichonephila clavata</name>
    <name type="common">Joro spider</name>
    <name type="synonym">Nephila clavata</name>
    <dbReference type="NCBI Taxonomy" id="2740835"/>
    <lineage>
        <taxon>Eukaryota</taxon>
        <taxon>Metazoa</taxon>
        <taxon>Ecdysozoa</taxon>
        <taxon>Arthropoda</taxon>
        <taxon>Chelicerata</taxon>
        <taxon>Arachnida</taxon>
        <taxon>Araneae</taxon>
        <taxon>Araneomorphae</taxon>
        <taxon>Entelegynae</taxon>
        <taxon>Araneoidea</taxon>
        <taxon>Nephilidae</taxon>
        <taxon>Trichonephila</taxon>
    </lineage>
</organism>
<reference evidence="2" key="1">
    <citation type="submission" date="2020-07" db="EMBL/GenBank/DDBJ databases">
        <title>Multicomponent nature underlies the extraordinary mechanical properties of spider dragline silk.</title>
        <authorList>
            <person name="Kono N."/>
            <person name="Nakamura H."/>
            <person name="Mori M."/>
            <person name="Yoshida Y."/>
            <person name="Ohtoshi R."/>
            <person name="Malay A.D."/>
            <person name="Moran D.A.P."/>
            <person name="Tomita M."/>
            <person name="Numata K."/>
            <person name="Arakawa K."/>
        </authorList>
    </citation>
    <scope>NUCLEOTIDE SEQUENCE</scope>
</reference>
<dbReference type="EMBL" id="BMAO01031523">
    <property type="protein sequence ID" value="GFQ75663.1"/>
    <property type="molecule type" value="Genomic_DNA"/>
</dbReference>
<accession>A0A8X6KLQ0</accession>
<dbReference type="OrthoDB" id="6441272at2759"/>
<gene>
    <name evidence="2" type="primary">AVEN_142557_1</name>
    <name evidence="2" type="ORF">TNCT_163801</name>
</gene>
<evidence type="ECO:0000313" key="3">
    <source>
        <dbReference type="Proteomes" id="UP000887116"/>
    </source>
</evidence>
<keyword evidence="1" id="KW-0472">Membrane</keyword>
<keyword evidence="1" id="KW-0812">Transmembrane</keyword>
<dbReference type="Proteomes" id="UP000887116">
    <property type="component" value="Unassembled WGS sequence"/>
</dbReference>
<evidence type="ECO:0008006" key="4">
    <source>
        <dbReference type="Google" id="ProtNLM"/>
    </source>
</evidence>
<feature type="transmembrane region" description="Helical" evidence="1">
    <location>
        <begin position="107"/>
        <end position="126"/>
    </location>
</feature>
<feature type="transmembrane region" description="Helical" evidence="1">
    <location>
        <begin position="12"/>
        <end position="29"/>
    </location>
</feature>
<comment type="caution">
    <text evidence="2">The sequence shown here is derived from an EMBL/GenBank/DDBJ whole genome shotgun (WGS) entry which is preliminary data.</text>
</comment>
<proteinExistence type="predicted"/>
<protein>
    <recommendedName>
        <fullName evidence="4">DUF3899 domain-containing protein</fullName>
    </recommendedName>
</protein>
<keyword evidence="3" id="KW-1185">Reference proteome</keyword>
<evidence type="ECO:0000313" key="2">
    <source>
        <dbReference type="EMBL" id="GFQ75663.1"/>
    </source>
</evidence>
<sequence length="129" mass="14737">MEAYGNVEKYFSFPAFIIVLMSMMGLFWSGCKLAFRKRMTYVVFVSFICIGISFLLFHLLIMISGTLTNESAQKVRSAMRKRDLKLKKDIAEENLTLWKIYAMDRSLIITSLATLLTYGILVGTLGKEL</sequence>